<dbReference type="GeneID" id="16072495"/>
<dbReference type="GO" id="GO:0046872">
    <property type="term" value="F:metal ion binding"/>
    <property type="evidence" value="ECO:0007669"/>
    <property type="project" value="UniProtKB-KW"/>
</dbReference>
<feature type="domain" description="Fe2OG dioxygenase" evidence="3">
    <location>
        <begin position="174"/>
        <end position="275"/>
    </location>
</feature>
<dbReference type="STRING" id="946362.F2UG50"/>
<proteinExistence type="inferred from homology"/>
<feature type="region of interest" description="Disordered" evidence="2">
    <location>
        <begin position="298"/>
        <end position="353"/>
    </location>
</feature>
<dbReference type="Pfam" id="PF03171">
    <property type="entry name" value="2OG-FeII_Oxy"/>
    <property type="match status" value="1"/>
</dbReference>
<dbReference type="InParanoid" id="F2UG50"/>
<dbReference type="PROSITE" id="PS51471">
    <property type="entry name" value="FE2OG_OXY"/>
    <property type="match status" value="1"/>
</dbReference>
<keyword evidence="5" id="KW-1185">Reference proteome</keyword>
<evidence type="ECO:0000313" key="5">
    <source>
        <dbReference type="Proteomes" id="UP000007799"/>
    </source>
</evidence>
<dbReference type="Proteomes" id="UP000007799">
    <property type="component" value="Unassembled WGS sequence"/>
</dbReference>
<dbReference type="AlphaFoldDB" id="F2UG50"/>
<dbReference type="InterPro" id="IPR044861">
    <property type="entry name" value="IPNS-like_FE2OG_OXY"/>
</dbReference>
<dbReference type="SUPFAM" id="SSF51197">
    <property type="entry name" value="Clavaminate synthase-like"/>
    <property type="match status" value="1"/>
</dbReference>
<dbReference type="GO" id="GO:0016491">
    <property type="term" value="F:oxidoreductase activity"/>
    <property type="evidence" value="ECO:0007669"/>
    <property type="project" value="UniProtKB-KW"/>
</dbReference>
<protein>
    <submittedName>
        <fullName evidence="4">2OG-Fe(II) oxygenase</fullName>
    </submittedName>
</protein>
<gene>
    <name evidence="4" type="ORF">PTSG_06552</name>
</gene>
<feature type="compositionally biased region" description="Gly residues" evidence="2">
    <location>
        <begin position="331"/>
        <end position="345"/>
    </location>
</feature>
<dbReference type="Pfam" id="PF14226">
    <property type="entry name" value="DIOX_N"/>
    <property type="match status" value="1"/>
</dbReference>
<evidence type="ECO:0000256" key="2">
    <source>
        <dbReference type="SAM" id="MobiDB-lite"/>
    </source>
</evidence>
<dbReference type="PANTHER" id="PTHR47990">
    <property type="entry name" value="2-OXOGLUTARATE (2OG) AND FE(II)-DEPENDENT OXYGENASE SUPERFAMILY PROTEIN-RELATED"/>
    <property type="match status" value="1"/>
</dbReference>
<name>F2UG50_SALR5</name>
<dbReference type="RefSeq" id="XP_004991935.1">
    <property type="nucleotide sequence ID" value="XM_004991878.1"/>
</dbReference>
<dbReference type="eggNOG" id="KOG0143">
    <property type="taxonomic scope" value="Eukaryota"/>
</dbReference>
<dbReference type="OrthoDB" id="627829at2759"/>
<dbReference type="KEGG" id="sre:PTSG_06552"/>
<feature type="compositionally biased region" description="Basic and acidic residues" evidence="2">
    <location>
        <begin position="299"/>
        <end position="311"/>
    </location>
</feature>
<keyword evidence="1" id="KW-0479">Metal-binding</keyword>
<evidence type="ECO:0000313" key="4">
    <source>
        <dbReference type="EMBL" id="EGD75478.1"/>
    </source>
</evidence>
<accession>F2UG50</accession>
<keyword evidence="1" id="KW-0560">Oxidoreductase</keyword>
<evidence type="ECO:0000256" key="1">
    <source>
        <dbReference type="RuleBase" id="RU003682"/>
    </source>
</evidence>
<sequence length="367" mass="39898">MVVTRVDWRRVAAGSETEAVAAEVDAALARDGLLLLENVVPREEAQAFLAAAEAFFAQPRRAKDEVGLTSKDGFMRGYLSYGAESGQPDRIFEPKEGFSYGYEWPEDRPANNALQGPNRWPDASVYSDAQGFRARMGGVFDTMTAVAARLVEVIGIALGRDPEDMREVCKDGDTISLLRVFHYHPASAKHKACLGSSPHTDWGFLTTILQDDVGGLQFQSSDDGAWHDVPCVPGSLVINGGDFLQIISRGRYKSPVHRVLCPEATRTSFVLFYYPAYDTPMDAAMFTPVSKDYNTFLEIGDRDKGKQEQGKNTRGSSNDGDSGDDADDGGRSGGDGGDAGDGSGEGNKKPSCFGDYICLKWQQVQAY</sequence>
<keyword evidence="1" id="KW-0408">Iron</keyword>
<reference evidence="4" key="1">
    <citation type="submission" date="2009-08" db="EMBL/GenBank/DDBJ databases">
        <title>Annotation of Salpingoeca rosetta.</title>
        <authorList>
            <consortium name="The Broad Institute Genome Sequencing Platform"/>
            <person name="Russ C."/>
            <person name="Cuomo C."/>
            <person name="Burger G."/>
            <person name="Gray M.W."/>
            <person name="Holland P.W.H."/>
            <person name="King N."/>
            <person name="Lang F.B.F."/>
            <person name="Roger A.J."/>
            <person name="Ruiz-Trillo I."/>
            <person name="Young S.K."/>
            <person name="Zeng Q."/>
            <person name="Gargeya S."/>
            <person name="Alvarado L."/>
            <person name="Berlin A."/>
            <person name="Chapman S.B."/>
            <person name="Chen Z."/>
            <person name="Freedman E."/>
            <person name="Gellesch M."/>
            <person name="Goldberg J."/>
            <person name="Griggs A."/>
            <person name="Gujja S."/>
            <person name="Heilman E."/>
            <person name="Heiman D."/>
            <person name="Howarth C."/>
            <person name="Mehta T."/>
            <person name="Neiman D."/>
            <person name="Pearson M."/>
            <person name="Roberts A."/>
            <person name="Saif S."/>
            <person name="Shea T."/>
            <person name="Shenoy N."/>
            <person name="Sisk P."/>
            <person name="Stolte C."/>
            <person name="Sykes S."/>
            <person name="White J."/>
            <person name="Yandava C."/>
            <person name="Haas B."/>
            <person name="Nusbaum C."/>
            <person name="Birren B."/>
        </authorList>
    </citation>
    <scope>NUCLEOTIDE SEQUENCE [LARGE SCALE GENOMIC DNA]</scope>
    <source>
        <strain evidence="4">ATCC 50818</strain>
    </source>
</reference>
<dbReference type="EMBL" id="GL832972">
    <property type="protein sequence ID" value="EGD75478.1"/>
    <property type="molecule type" value="Genomic_DNA"/>
</dbReference>
<dbReference type="InterPro" id="IPR005123">
    <property type="entry name" value="Oxoglu/Fe-dep_dioxygenase_dom"/>
</dbReference>
<evidence type="ECO:0000259" key="3">
    <source>
        <dbReference type="PROSITE" id="PS51471"/>
    </source>
</evidence>
<dbReference type="OMA" id="SWVVFAQ"/>
<comment type="similarity">
    <text evidence="1">Belongs to the iron/ascorbate-dependent oxidoreductase family.</text>
</comment>
<dbReference type="InterPro" id="IPR026992">
    <property type="entry name" value="DIOX_N"/>
</dbReference>
<dbReference type="InterPro" id="IPR027443">
    <property type="entry name" value="IPNS-like_sf"/>
</dbReference>
<dbReference type="Gene3D" id="2.60.120.330">
    <property type="entry name" value="B-lactam Antibiotic, Isopenicillin N Synthase, Chain"/>
    <property type="match status" value="1"/>
</dbReference>
<organism evidence="5">
    <name type="scientific">Salpingoeca rosetta (strain ATCC 50818 / BSB-021)</name>
    <dbReference type="NCBI Taxonomy" id="946362"/>
    <lineage>
        <taxon>Eukaryota</taxon>
        <taxon>Choanoflagellata</taxon>
        <taxon>Craspedida</taxon>
        <taxon>Salpingoecidae</taxon>
        <taxon>Salpingoeca</taxon>
    </lineage>
</organism>
<dbReference type="InterPro" id="IPR050231">
    <property type="entry name" value="Iron_ascorbate_oxido_reductase"/>
</dbReference>